<sequence>MSVNRYLESANRGDFQWQCIESTDGIGFGGVAVETVNLKGRTATITRYCENEFEVEVTLKHATLYDKEKTYEVLDYRSCRRNARNLAERLIRKDIEKDEVSQ</sequence>
<accession>A0A8S5U5V7</accession>
<dbReference type="EMBL" id="BK016017">
    <property type="protein sequence ID" value="DAF89828.1"/>
    <property type="molecule type" value="Genomic_DNA"/>
</dbReference>
<organism evidence="1">
    <name type="scientific">Siphoviridae sp. cteLh2</name>
    <dbReference type="NCBI Taxonomy" id="2825590"/>
    <lineage>
        <taxon>Viruses</taxon>
        <taxon>Duplodnaviria</taxon>
        <taxon>Heunggongvirae</taxon>
        <taxon>Uroviricota</taxon>
        <taxon>Caudoviricetes</taxon>
    </lineage>
</organism>
<protein>
    <submittedName>
        <fullName evidence="1">Uncharacterized protein</fullName>
    </submittedName>
</protein>
<proteinExistence type="predicted"/>
<evidence type="ECO:0000313" key="1">
    <source>
        <dbReference type="EMBL" id="DAF89828.1"/>
    </source>
</evidence>
<name>A0A8S5U5V7_9CAUD</name>
<reference evidence="1" key="1">
    <citation type="journal article" date="2021" name="Proc. Natl. Acad. Sci. U.S.A.">
        <title>A Catalog of Tens of Thousands of Viruses from Human Metagenomes Reveals Hidden Associations with Chronic Diseases.</title>
        <authorList>
            <person name="Tisza M.J."/>
            <person name="Buck C.B."/>
        </authorList>
    </citation>
    <scope>NUCLEOTIDE SEQUENCE</scope>
    <source>
        <strain evidence="1">CteLh2</strain>
    </source>
</reference>